<evidence type="ECO:0000256" key="3">
    <source>
        <dbReference type="ARBA" id="ARBA00022691"/>
    </source>
</evidence>
<comment type="cofactor">
    <cofactor evidence="1">
        <name>[4Fe-4S] cluster</name>
        <dbReference type="ChEBI" id="CHEBI:49883"/>
    </cofactor>
</comment>
<name>A0A9D2UJK1_9BACT</name>
<dbReference type="InterPro" id="IPR034457">
    <property type="entry name" value="Organic_radical-activating"/>
</dbReference>
<dbReference type="Gene3D" id="3.20.20.70">
    <property type="entry name" value="Aldolase class I"/>
    <property type="match status" value="1"/>
</dbReference>
<keyword evidence="5" id="KW-0408">Iron</keyword>
<protein>
    <submittedName>
        <fullName evidence="8">Radical SAM protein</fullName>
    </submittedName>
</protein>
<dbReference type="PANTHER" id="PTHR30352">
    <property type="entry name" value="PYRUVATE FORMATE-LYASE-ACTIVATING ENZYME"/>
    <property type="match status" value="1"/>
</dbReference>
<comment type="caution">
    <text evidence="8">The sequence shown here is derived from an EMBL/GenBank/DDBJ whole genome shotgun (WGS) entry which is preliminary data.</text>
</comment>
<evidence type="ECO:0000313" key="9">
    <source>
        <dbReference type="Proteomes" id="UP000787625"/>
    </source>
</evidence>
<evidence type="ECO:0000256" key="2">
    <source>
        <dbReference type="ARBA" id="ARBA00022485"/>
    </source>
</evidence>
<sequence length="211" mass="24264">MGTDGHGITTLVCFMGCPLRCAYCLNDRCHEEIYSYGNNGLSLKKGIIQLDANKLYDRVKIDDLYFQATGGGICFGGGEPTRYAGFIEEFRQICGNAWKITLETSLYCHDDIIRQLAPIVDHWIVDVKDINHVIYERYTGQPSRIRESLNVLLQTCRVENVTLKVPLIPGYNTDYDVDYSLDELERMGFTNFKCVHYLERESKYHPQIKEL</sequence>
<proteinExistence type="predicted"/>
<dbReference type="InterPro" id="IPR007197">
    <property type="entry name" value="rSAM"/>
</dbReference>
<dbReference type="GO" id="GO:0003824">
    <property type="term" value="F:catalytic activity"/>
    <property type="evidence" value="ECO:0007669"/>
    <property type="project" value="InterPro"/>
</dbReference>
<dbReference type="PROSITE" id="PS51918">
    <property type="entry name" value="RADICAL_SAM"/>
    <property type="match status" value="1"/>
</dbReference>
<dbReference type="GO" id="GO:0051539">
    <property type="term" value="F:4 iron, 4 sulfur cluster binding"/>
    <property type="evidence" value="ECO:0007669"/>
    <property type="project" value="UniProtKB-KW"/>
</dbReference>
<keyword evidence="4" id="KW-0479">Metal-binding</keyword>
<keyword evidence="3" id="KW-0949">S-adenosyl-L-methionine</keyword>
<feature type="domain" description="Radical SAM core" evidence="7">
    <location>
        <begin position="3"/>
        <end position="211"/>
    </location>
</feature>
<dbReference type="Pfam" id="PF04055">
    <property type="entry name" value="Radical_SAM"/>
    <property type="match status" value="1"/>
</dbReference>
<evidence type="ECO:0000256" key="4">
    <source>
        <dbReference type="ARBA" id="ARBA00022723"/>
    </source>
</evidence>
<keyword evidence="2" id="KW-0004">4Fe-4S</keyword>
<reference evidence="8" key="2">
    <citation type="submission" date="2021-04" db="EMBL/GenBank/DDBJ databases">
        <authorList>
            <person name="Gilroy R."/>
        </authorList>
    </citation>
    <scope>NUCLEOTIDE SEQUENCE</scope>
    <source>
        <strain evidence="8">MalCec1-1739</strain>
    </source>
</reference>
<evidence type="ECO:0000256" key="6">
    <source>
        <dbReference type="ARBA" id="ARBA00023014"/>
    </source>
</evidence>
<dbReference type="SUPFAM" id="SSF102114">
    <property type="entry name" value="Radical SAM enzymes"/>
    <property type="match status" value="1"/>
</dbReference>
<dbReference type="InterPro" id="IPR013785">
    <property type="entry name" value="Aldolase_TIM"/>
</dbReference>
<keyword evidence="6" id="KW-0411">Iron-sulfur</keyword>
<organism evidence="8 9">
    <name type="scientific">Candidatus Avibacteroides avistercoris</name>
    <dbReference type="NCBI Taxonomy" id="2840690"/>
    <lineage>
        <taxon>Bacteria</taxon>
        <taxon>Pseudomonadati</taxon>
        <taxon>Bacteroidota</taxon>
        <taxon>Bacteroidia</taxon>
        <taxon>Bacteroidales</taxon>
        <taxon>Bacteroidaceae</taxon>
        <taxon>Bacteroidaceae incertae sedis</taxon>
        <taxon>Candidatus Avibacteroides</taxon>
    </lineage>
</organism>
<reference evidence="8" key="1">
    <citation type="journal article" date="2021" name="PeerJ">
        <title>Extensive microbial diversity within the chicken gut microbiome revealed by metagenomics and culture.</title>
        <authorList>
            <person name="Gilroy R."/>
            <person name="Ravi A."/>
            <person name="Getino M."/>
            <person name="Pursley I."/>
            <person name="Horton D.L."/>
            <person name="Alikhan N.F."/>
            <person name="Baker D."/>
            <person name="Gharbi K."/>
            <person name="Hall N."/>
            <person name="Watson M."/>
            <person name="Adriaenssens E.M."/>
            <person name="Foster-Nyarko E."/>
            <person name="Jarju S."/>
            <person name="Secka A."/>
            <person name="Antonio M."/>
            <person name="Oren A."/>
            <person name="Chaudhuri R.R."/>
            <person name="La Ragione R."/>
            <person name="Hildebrand F."/>
            <person name="Pallen M.J."/>
        </authorList>
    </citation>
    <scope>NUCLEOTIDE SEQUENCE</scope>
    <source>
        <strain evidence="8">MalCec1-1739</strain>
    </source>
</reference>
<dbReference type="Proteomes" id="UP000787625">
    <property type="component" value="Unassembled WGS sequence"/>
</dbReference>
<dbReference type="AlphaFoldDB" id="A0A9D2UJK1"/>
<dbReference type="SFLD" id="SFLDS00029">
    <property type="entry name" value="Radical_SAM"/>
    <property type="match status" value="1"/>
</dbReference>
<evidence type="ECO:0000259" key="7">
    <source>
        <dbReference type="PROSITE" id="PS51918"/>
    </source>
</evidence>
<evidence type="ECO:0000256" key="1">
    <source>
        <dbReference type="ARBA" id="ARBA00001966"/>
    </source>
</evidence>
<accession>A0A9D2UJK1</accession>
<gene>
    <name evidence="8" type="ORF">IAA93_07650</name>
</gene>
<evidence type="ECO:0000256" key="5">
    <source>
        <dbReference type="ARBA" id="ARBA00023004"/>
    </source>
</evidence>
<dbReference type="InterPro" id="IPR058240">
    <property type="entry name" value="rSAM_sf"/>
</dbReference>
<dbReference type="PANTHER" id="PTHR30352:SF4">
    <property type="entry name" value="PYRUVATE FORMATE-LYASE 2-ACTIVATING ENZYME"/>
    <property type="match status" value="1"/>
</dbReference>
<evidence type="ECO:0000313" key="8">
    <source>
        <dbReference type="EMBL" id="HJD53580.1"/>
    </source>
</evidence>
<dbReference type="EMBL" id="DWUP01000180">
    <property type="protein sequence ID" value="HJD53580.1"/>
    <property type="molecule type" value="Genomic_DNA"/>
</dbReference>
<dbReference type="GO" id="GO:0046872">
    <property type="term" value="F:metal ion binding"/>
    <property type="evidence" value="ECO:0007669"/>
    <property type="project" value="UniProtKB-KW"/>
</dbReference>